<dbReference type="InterPro" id="IPR000668">
    <property type="entry name" value="Peptidase_C1A_C"/>
</dbReference>
<dbReference type="GO" id="GO:0008234">
    <property type="term" value="F:cysteine-type peptidase activity"/>
    <property type="evidence" value="ECO:0007669"/>
    <property type="project" value="InterPro"/>
</dbReference>
<evidence type="ECO:0000256" key="1">
    <source>
        <dbReference type="ARBA" id="ARBA00008455"/>
    </source>
</evidence>
<evidence type="ECO:0000259" key="2">
    <source>
        <dbReference type="SMART" id="SM00645"/>
    </source>
</evidence>
<dbReference type="AlphaFoldDB" id="A0A6I6GJZ2"/>
<dbReference type="Pfam" id="PF00112">
    <property type="entry name" value="Peptidase_C1"/>
    <property type="match status" value="1"/>
</dbReference>
<evidence type="ECO:0000313" key="3">
    <source>
        <dbReference type="EMBL" id="QGW27212.1"/>
    </source>
</evidence>
<keyword evidence="3" id="KW-0378">Hydrolase</keyword>
<name>A0A6I6GJZ2_9BACT</name>
<sequence length="303" mass="33246">METSNYGMGWLPDLPDFRDYTADSTVVPAKLLAVGRTETVKAMLASANIKGSKPAKAPTTADLRGWCSPIEDQGSIGSCTAHAGVGMIEYFENRAFGRHLDASRLFLYKVTRNMLGWTGDTGAFLRTTMGAMALFGTPPESYWPYVISKYDQEPSAFLYAYGQSFQAIQFYRLDPPGTARPDILTSLKTHLAAGLPAMFGFTCYSSLYSESGRKGMIPFPSATEKTAGGHAVMAVGFDDNKTITNPNDKKKTKGAILIRNSWGTGWGEAGYGWLPYEYILRGLADDFWCLIKKEYINTGQFGI</sequence>
<gene>
    <name evidence="3" type="ORF">GLV81_03025</name>
</gene>
<dbReference type="Proteomes" id="UP000426027">
    <property type="component" value="Chromosome"/>
</dbReference>
<protein>
    <submittedName>
        <fullName evidence="3">Cysteine protease</fullName>
    </submittedName>
</protein>
<dbReference type="InterPro" id="IPR025660">
    <property type="entry name" value="Pept_his_AS"/>
</dbReference>
<reference evidence="3 4" key="1">
    <citation type="submission" date="2019-11" db="EMBL/GenBank/DDBJ databases">
        <authorList>
            <person name="Im W.T."/>
        </authorList>
    </citation>
    <scope>NUCLEOTIDE SEQUENCE [LARGE SCALE GENOMIC DNA]</scope>
    <source>
        <strain evidence="3 4">SB-02</strain>
    </source>
</reference>
<feature type="domain" description="Peptidase C1A papain C-terminal" evidence="2">
    <location>
        <begin position="57"/>
        <end position="283"/>
    </location>
</feature>
<dbReference type="CDD" id="cd02619">
    <property type="entry name" value="Peptidase_C1"/>
    <property type="match status" value="1"/>
</dbReference>
<evidence type="ECO:0000313" key="4">
    <source>
        <dbReference type="Proteomes" id="UP000426027"/>
    </source>
</evidence>
<proteinExistence type="inferred from homology"/>
<dbReference type="InterPro" id="IPR013128">
    <property type="entry name" value="Peptidase_C1A"/>
</dbReference>
<accession>A0A6I6GJZ2</accession>
<organism evidence="3 4">
    <name type="scientific">Phnomibacter ginsenosidimutans</name>
    <dbReference type="NCBI Taxonomy" id="2676868"/>
    <lineage>
        <taxon>Bacteria</taxon>
        <taxon>Pseudomonadati</taxon>
        <taxon>Bacteroidota</taxon>
        <taxon>Chitinophagia</taxon>
        <taxon>Chitinophagales</taxon>
        <taxon>Chitinophagaceae</taxon>
        <taxon>Phnomibacter</taxon>
    </lineage>
</organism>
<dbReference type="PANTHER" id="PTHR12411">
    <property type="entry name" value="CYSTEINE PROTEASE FAMILY C1-RELATED"/>
    <property type="match status" value="1"/>
</dbReference>
<keyword evidence="3" id="KW-0645">Protease</keyword>
<keyword evidence="4" id="KW-1185">Reference proteome</keyword>
<dbReference type="KEGG" id="fls:GLV81_03025"/>
<dbReference type="SUPFAM" id="SSF54001">
    <property type="entry name" value="Cysteine proteinases"/>
    <property type="match status" value="1"/>
</dbReference>
<dbReference type="Gene3D" id="3.90.70.10">
    <property type="entry name" value="Cysteine proteinases"/>
    <property type="match status" value="1"/>
</dbReference>
<dbReference type="EMBL" id="CP046566">
    <property type="protein sequence ID" value="QGW27212.1"/>
    <property type="molecule type" value="Genomic_DNA"/>
</dbReference>
<dbReference type="GO" id="GO:0006508">
    <property type="term" value="P:proteolysis"/>
    <property type="evidence" value="ECO:0007669"/>
    <property type="project" value="UniProtKB-KW"/>
</dbReference>
<dbReference type="RefSeq" id="WP_157476746.1">
    <property type="nucleotide sequence ID" value="NZ_CP046566.1"/>
</dbReference>
<dbReference type="PROSITE" id="PS00639">
    <property type="entry name" value="THIOL_PROTEASE_HIS"/>
    <property type="match status" value="1"/>
</dbReference>
<dbReference type="InterPro" id="IPR038765">
    <property type="entry name" value="Papain-like_cys_pep_sf"/>
</dbReference>
<dbReference type="SMART" id="SM00645">
    <property type="entry name" value="Pept_C1"/>
    <property type="match status" value="1"/>
</dbReference>
<comment type="similarity">
    <text evidence="1">Belongs to the peptidase C1 family.</text>
</comment>